<name>A0A2S2R4B6_9HEMI</name>
<protein>
    <submittedName>
        <fullName evidence="1">Uncharacterized protein</fullName>
    </submittedName>
</protein>
<sequence>MNILSHNNSRNKLVRCEVSISKIEKIRYMLELWPKNLHYIKGTKIQLIFCYITRFSRVRQFYMLYRGFRYMLELWPKNLHYIKGTKIQLIFCYITRFSRDRQFYTLYRDFRCIKLRYTASRLYMYI</sequence>
<accession>A0A2S2R4B6</accession>
<dbReference type="EMBL" id="GGMS01015605">
    <property type="protein sequence ID" value="MBY84808.1"/>
    <property type="molecule type" value="Transcribed_RNA"/>
</dbReference>
<proteinExistence type="predicted"/>
<organism evidence="1">
    <name type="scientific">Sipha flava</name>
    <name type="common">yellow sugarcane aphid</name>
    <dbReference type="NCBI Taxonomy" id="143950"/>
    <lineage>
        <taxon>Eukaryota</taxon>
        <taxon>Metazoa</taxon>
        <taxon>Ecdysozoa</taxon>
        <taxon>Arthropoda</taxon>
        <taxon>Hexapoda</taxon>
        <taxon>Insecta</taxon>
        <taxon>Pterygota</taxon>
        <taxon>Neoptera</taxon>
        <taxon>Paraneoptera</taxon>
        <taxon>Hemiptera</taxon>
        <taxon>Sternorrhyncha</taxon>
        <taxon>Aphidomorpha</taxon>
        <taxon>Aphidoidea</taxon>
        <taxon>Aphididae</taxon>
        <taxon>Sipha</taxon>
    </lineage>
</organism>
<reference evidence="1" key="1">
    <citation type="submission" date="2018-04" db="EMBL/GenBank/DDBJ databases">
        <title>Transcriptome assembly of Sipha flava.</title>
        <authorList>
            <person name="Scully E.D."/>
            <person name="Geib S.M."/>
            <person name="Palmer N.A."/>
            <person name="Koch K."/>
            <person name="Bradshaw J."/>
            <person name="Heng-Moss T."/>
            <person name="Sarath G."/>
        </authorList>
    </citation>
    <scope>NUCLEOTIDE SEQUENCE</scope>
</reference>
<evidence type="ECO:0000313" key="1">
    <source>
        <dbReference type="EMBL" id="MBY84808.1"/>
    </source>
</evidence>
<gene>
    <name evidence="1" type="ORF">g.139617</name>
</gene>
<dbReference type="AlphaFoldDB" id="A0A2S2R4B6"/>